<dbReference type="GO" id="GO:0005385">
    <property type="term" value="F:zinc ion transmembrane transporter activity"/>
    <property type="evidence" value="ECO:0007669"/>
    <property type="project" value="TreeGrafter"/>
</dbReference>
<organism evidence="6 7">
    <name type="scientific">Strongyloides papillosus</name>
    <name type="common">Intestinal threadworm</name>
    <dbReference type="NCBI Taxonomy" id="174720"/>
    <lineage>
        <taxon>Eukaryota</taxon>
        <taxon>Metazoa</taxon>
        <taxon>Ecdysozoa</taxon>
        <taxon>Nematoda</taxon>
        <taxon>Chromadorea</taxon>
        <taxon>Rhabditida</taxon>
        <taxon>Tylenchina</taxon>
        <taxon>Panagrolaimomorpha</taxon>
        <taxon>Strongyloidoidea</taxon>
        <taxon>Strongyloididae</taxon>
        <taxon>Strongyloides</taxon>
    </lineage>
</organism>
<dbReference type="STRING" id="174720.A0A0N5B3V6"/>
<accession>A0A0N5B3V6</accession>
<dbReference type="AlphaFoldDB" id="A0A0N5B3V6"/>
<dbReference type="PANTHER" id="PTHR11040:SF219">
    <property type="entry name" value="ZRT (ZRT), IRT- (IRT-) LIKE PROTEIN TRANSPORTER"/>
    <property type="match status" value="1"/>
</dbReference>
<evidence type="ECO:0000256" key="4">
    <source>
        <dbReference type="ARBA" id="ARBA00023136"/>
    </source>
</evidence>
<dbReference type="Proteomes" id="UP000046392">
    <property type="component" value="Unplaced"/>
</dbReference>
<evidence type="ECO:0000256" key="1">
    <source>
        <dbReference type="ARBA" id="ARBA00004141"/>
    </source>
</evidence>
<evidence type="ECO:0000256" key="5">
    <source>
        <dbReference type="SAM" id="Phobius"/>
    </source>
</evidence>
<proteinExistence type="predicted"/>
<dbReference type="WBParaSite" id="SPAL_0000075600.1">
    <property type="protein sequence ID" value="SPAL_0000075600.1"/>
    <property type="gene ID" value="SPAL_0000075600"/>
</dbReference>
<evidence type="ECO:0000256" key="2">
    <source>
        <dbReference type="ARBA" id="ARBA00022692"/>
    </source>
</evidence>
<comment type="subcellular location">
    <subcellularLocation>
        <location evidence="1">Membrane</location>
        <topology evidence="1">Multi-pass membrane protein</topology>
    </subcellularLocation>
</comment>
<feature type="transmembrane region" description="Helical" evidence="5">
    <location>
        <begin position="71"/>
        <end position="94"/>
    </location>
</feature>
<reference evidence="7" key="1">
    <citation type="submission" date="2017-02" db="UniProtKB">
        <authorList>
            <consortium name="WormBaseParasite"/>
        </authorList>
    </citation>
    <scope>IDENTIFICATION</scope>
</reference>
<keyword evidence="2 5" id="KW-0812">Transmembrane</keyword>
<feature type="transmembrane region" description="Helical" evidence="5">
    <location>
        <begin position="38"/>
        <end position="59"/>
    </location>
</feature>
<sequence length="117" mass="13324">MEVRICGHYLCANLIHKLIVAFSMGLQLARTHAHNIKWVIVSMFIFSITSPVGTIVGSLVHNIENEYLKDILLMIMQGLAVGTFLYVTFFEILINERNNEHNNFLKLTLIVFGFSVI</sequence>
<keyword evidence="3 5" id="KW-1133">Transmembrane helix</keyword>
<name>A0A0N5B3V6_STREA</name>
<evidence type="ECO:0000256" key="3">
    <source>
        <dbReference type="ARBA" id="ARBA00022989"/>
    </source>
</evidence>
<dbReference type="PANTHER" id="PTHR11040">
    <property type="entry name" value="ZINC/IRON TRANSPORTER"/>
    <property type="match status" value="1"/>
</dbReference>
<keyword evidence="6" id="KW-1185">Reference proteome</keyword>
<dbReference type="InterPro" id="IPR003689">
    <property type="entry name" value="ZIP"/>
</dbReference>
<evidence type="ECO:0000313" key="6">
    <source>
        <dbReference type="Proteomes" id="UP000046392"/>
    </source>
</evidence>
<protein>
    <submittedName>
        <fullName evidence="7">ZIP family metal transporter</fullName>
    </submittedName>
</protein>
<keyword evidence="4 5" id="KW-0472">Membrane</keyword>
<dbReference type="Pfam" id="PF02535">
    <property type="entry name" value="Zip"/>
    <property type="match status" value="1"/>
</dbReference>
<dbReference type="GO" id="GO:0005886">
    <property type="term" value="C:plasma membrane"/>
    <property type="evidence" value="ECO:0007669"/>
    <property type="project" value="TreeGrafter"/>
</dbReference>
<evidence type="ECO:0000313" key="7">
    <source>
        <dbReference type="WBParaSite" id="SPAL_0000075600.1"/>
    </source>
</evidence>